<organism evidence="2">
    <name type="scientific">Ajellomyces capsulatus (strain H88)</name>
    <name type="common">Darling's disease fungus</name>
    <name type="synonym">Histoplasma capsulatum</name>
    <dbReference type="NCBI Taxonomy" id="544711"/>
    <lineage>
        <taxon>Eukaryota</taxon>
        <taxon>Fungi</taxon>
        <taxon>Dikarya</taxon>
        <taxon>Ascomycota</taxon>
        <taxon>Pezizomycotina</taxon>
        <taxon>Eurotiomycetes</taxon>
        <taxon>Eurotiomycetidae</taxon>
        <taxon>Onygenales</taxon>
        <taxon>Ajellomycetaceae</taxon>
        <taxon>Histoplasma</taxon>
    </lineage>
</organism>
<dbReference type="AlphaFoldDB" id="F0UNZ3"/>
<evidence type="ECO:0000313" key="1">
    <source>
        <dbReference type="EMBL" id="EGC47697.1"/>
    </source>
</evidence>
<evidence type="ECO:0000313" key="2">
    <source>
        <dbReference type="Proteomes" id="UP000008142"/>
    </source>
</evidence>
<gene>
    <name evidence="1" type="ORF">HCEG_06912</name>
</gene>
<proteinExistence type="predicted"/>
<dbReference type="HOGENOM" id="CLU_1389851_0_0_1"/>
<dbReference type="EMBL" id="DS990640">
    <property type="protein sequence ID" value="EGC47697.1"/>
    <property type="molecule type" value="Genomic_DNA"/>
</dbReference>
<reference evidence="2" key="1">
    <citation type="submission" date="2008-07" db="EMBL/GenBank/DDBJ databases">
        <title>Annotation of Ajellomyces capsulatus strain H88.</title>
        <authorList>
            <person name="Champion M."/>
            <person name="Cuomo C."/>
            <person name="Ma L.-J."/>
            <person name="Henn M.R."/>
            <person name="Sil A."/>
            <person name="Goldman B."/>
            <person name="Young S.K."/>
            <person name="Kodira C.D."/>
            <person name="Zeng Q."/>
            <person name="Koehrsen M."/>
            <person name="Alvarado L."/>
            <person name="Berlin A."/>
            <person name="Borenstein D."/>
            <person name="Chen Z."/>
            <person name="Engels R."/>
            <person name="Freedman E."/>
            <person name="Gellesch M."/>
            <person name="Goldberg J."/>
            <person name="Griggs A."/>
            <person name="Gujja S."/>
            <person name="Heiman D."/>
            <person name="Hepburn T."/>
            <person name="Howarth C."/>
            <person name="Jen D."/>
            <person name="Larson L."/>
            <person name="Lewis B."/>
            <person name="Mehta T."/>
            <person name="Park D."/>
            <person name="Pearson M."/>
            <person name="Roberts A."/>
            <person name="Saif S."/>
            <person name="Shea T."/>
            <person name="Shenoy N."/>
            <person name="Sisk P."/>
            <person name="Stolte C."/>
            <person name="Sykes S."/>
            <person name="Walk T."/>
            <person name="White J."/>
            <person name="Yandava C."/>
            <person name="Klein B."/>
            <person name="McEwen J.G."/>
            <person name="Puccia R."/>
            <person name="Goldman G.H."/>
            <person name="Felipe M.S."/>
            <person name="Nino-Vega G."/>
            <person name="San-Blas G."/>
            <person name="Taylor J."/>
            <person name="Mendoza L."/>
            <person name="Galagan J."/>
            <person name="Nusbaum C."/>
            <person name="Birren B."/>
        </authorList>
    </citation>
    <scope>NUCLEOTIDE SEQUENCE [LARGE SCALE GENOMIC DNA]</scope>
    <source>
        <strain evidence="2">H88</strain>
    </source>
</reference>
<protein>
    <submittedName>
        <fullName evidence="1">Predicted protein</fullName>
    </submittedName>
</protein>
<dbReference type="Proteomes" id="UP000008142">
    <property type="component" value="Unassembled WGS sequence"/>
</dbReference>
<accession>F0UNZ3</accession>
<sequence length="196" mass="21620">MTGWCIDALRPLLSAEDQRVLVAVLSSSVLDAHAHPAILDELWKLQLFNQRSLTQVLTALSFANAILTPSRIQTAILLPTTKGWISDGIGGLELGLEFDIELQGKGIYYNHSKSRTEVKMEPCSTLNPAIAVEFEPRSTERPNFCCGVCQGMSHLFAFKNYMLLFQGTWLAVLQKTTSTGGRLLSKPASSQYGQLF</sequence>
<name>F0UNZ3_AJEC8</name>